<dbReference type="Proteomes" id="UP000254711">
    <property type="component" value="Unassembled WGS sequence"/>
</dbReference>
<evidence type="ECO:0000313" key="1">
    <source>
        <dbReference type="EMBL" id="RDI98058.1"/>
    </source>
</evidence>
<gene>
    <name evidence="1" type="ORF">DVT68_13320</name>
</gene>
<dbReference type="EMBL" id="QQSY01000003">
    <property type="protein sequence ID" value="RDI98058.1"/>
    <property type="molecule type" value="Genomic_DNA"/>
</dbReference>
<keyword evidence="2" id="KW-1185">Reference proteome</keyword>
<protein>
    <submittedName>
        <fullName evidence="1">Uncharacterized protein</fullName>
    </submittedName>
</protein>
<dbReference type="AlphaFoldDB" id="A0A370K5Z8"/>
<name>A0A370K5Z8_9GAMM</name>
<proteinExistence type="predicted"/>
<comment type="caution">
    <text evidence="1">The sequence shown here is derived from an EMBL/GenBank/DDBJ whole genome shotgun (WGS) entry which is preliminary data.</text>
</comment>
<evidence type="ECO:0000313" key="2">
    <source>
        <dbReference type="Proteomes" id="UP000254711"/>
    </source>
</evidence>
<sequence>MTEGSWVVVLWKGYLPVEVGRYPVWRAADNEAQQMRLSDPVRRVTVEAGEVWDRQRPTYTVRR</sequence>
<reference evidence="1 2" key="1">
    <citation type="submission" date="2018-07" db="EMBL/GenBank/DDBJ databases">
        <title>Dyella solisilvae sp. nov., isolated from the pine and broad-leaved mixed forest soil.</title>
        <authorList>
            <person name="Gao Z."/>
            <person name="Qiu L."/>
        </authorList>
    </citation>
    <scope>NUCLEOTIDE SEQUENCE [LARGE SCALE GENOMIC DNA]</scope>
    <source>
        <strain evidence="1 2">DHG54</strain>
    </source>
</reference>
<accession>A0A370K5Z8</accession>
<organism evidence="1 2">
    <name type="scientific">Dyella solisilvae</name>
    <dbReference type="NCBI Taxonomy" id="1920168"/>
    <lineage>
        <taxon>Bacteria</taxon>
        <taxon>Pseudomonadati</taxon>
        <taxon>Pseudomonadota</taxon>
        <taxon>Gammaproteobacteria</taxon>
        <taxon>Lysobacterales</taxon>
        <taxon>Rhodanobacteraceae</taxon>
        <taxon>Dyella</taxon>
    </lineage>
</organism>